<proteinExistence type="inferred from homology"/>
<dbReference type="EMBL" id="CCSB01000003">
    <property type="protein sequence ID" value="CDZ78399.1"/>
    <property type="molecule type" value="Genomic_DNA"/>
</dbReference>
<dbReference type="GO" id="GO:0005886">
    <property type="term" value="C:plasma membrane"/>
    <property type="evidence" value="ECO:0007669"/>
    <property type="project" value="UniProtKB-SubCell"/>
</dbReference>
<evidence type="ECO:0000256" key="6">
    <source>
        <dbReference type="ARBA" id="ARBA00022692"/>
    </source>
</evidence>
<accession>A0A078L2Q3</accession>
<dbReference type="InterPro" id="IPR002416">
    <property type="entry name" value="T2SS_protein-GspH"/>
</dbReference>
<protein>
    <recommendedName>
        <fullName evidence="2">Type II secretion system protein H</fullName>
    </recommendedName>
    <alternativeName>
        <fullName evidence="10">General secretion pathway protein H</fullName>
    </alternativeName>
</protein>
<keyword evidence="14" id="KW-1185">Reference proteome</keyword>
<dbReference type="InterPro" id="IPR049875">
    <property type="entry name" value="TypeII_GspH"/>
</dbReference>
<evidence type="ECO:0000259" key="12">
    <source>
        <dbReference type="Pfam" id="PF12019"/>
    </source>
</evidence>
<dbReference type="SUPFAM" id="SSF54523">
    <property type="entry name" value="Pili subunits"/>
    <property type="match status" value="1"/>
</dbReference>
<dbReference type="AlphaFoldDB" id="A0A078L2Q3"/>
<dbReference type="PROSITE" id="PS00409">
    <property type="entry name" value="PROKAR_NTER_METHYL"/>
    <property type="match status" value="1"/>
</dbReference>
<comment type="subcellular location">
    <subcellularLocation>
        <location evidence="1">Cell inner membrane</location>
        <topology evidence="1">Single-pass membrane protein</topology>
    </subcellularLocation>
</comment>
<dbReference type="eggNOG" id="COG2165">
    <property type="taxonomic scope" value="Bacteria"/>
</dbReference>
<dbReference type="NCBIfam" id="TIGR02532">
    <property type="entry name" value="IV_pilin_GFxxxE"/>
    <property type="match status" value="1"/>
</dbReference>
<gene>
    <name evidence="13" type="primary">gspH</name>
    <name evidence="13" type="ORF">BN59_02709</name>
</gene>
<dbReference type="PRINTS" id="PR00885">
    <property type="entry name" value="BCTERIALGSPH"/>
</dbReference>
<evidence type="ECO:0000256" key="2">
    <source>
        <dbReference type="ARBA" id="ARBA00021549"/>
    </source>
</evidence>
<feature type="transmembrane region" description="Helical" evidence="11">
    <location>
        <begin position="12"/>
        <end position="31"/>
    </location>
</feature>
<evidence type="ECO:0000256" key="5">
    <source>
        <dbReference type="ARBA" id="ARBA00022519"/>
    </source>
</evidence>
<evidence type="ECO:0000256" key="10">
    <source>
        <dbReference type="ARBA" id="ARBA00030775"/>
    </source>
</evidence>
<dbReference type="Proteomes" id="UP000044071">
    <property type="component" value="Unassembled WGS sequence"/>
</dbReference>
<keyword evidence="8 11" id="KW-0472">Membrane</keyword>
<sequence length="159" mass="17347">MRAKRGFTLIEILVVVIIMGITVGFALLAFGDFGASRRATLAAEQFSSFIKLAQEQAIIEGSTLGIDINNSGYSSYRFVQGRWQQISGSNVFRSHNFPDNVTANLRLGIRKSNSKDPSIIISASGDVSSFVIDFGTNRNSVVTSLSNRDGQLKLQQPKN</sequence>
<dbReference type="GO" id="GO:0015628">
    <property type="term" value="P:protein secretion by the type II secretion system"/>
    <property type="evidence" value="ECO:0007669"/>
    <property type="project" value="InterPro"/>
</dbReference>
<evidence type="ECO:0000256" key="9">
    <source>
        <dbReference type="ARBA" id="ARBA00025772"/>
    </source>
</evidence>
<comment type="similarity">
    <text evidence="9">Belongs to the GSP H family.</text>
</comment>
<dbReference type="Pfam" id="PF07963">
    <property type="entry name" value="N_methyl"/>
    <property type="match status" value="1"/>
</dbReference>
<evidence type="ECO:0000256" key="3">
    <source>
        <dbReference type="ARBA" id="ARBA00022475"/>
    </source>
</evidence>
<keyword evidence="7 11" id="KW-1133">Transmembrane helix</keyword>
<keyword evidence="6 11" id="KW-0812">Transmembrane</keyword>
<dbReference type="InterPro" id="IPR022346">
    <property type="entry name" value="T2SS_GspH"/>
</dbReference>
<evidence type="ECO:0000313" key="13">
    <source>
        <dbReference type="EMBL" id="CDZ78399.1"/>
    </source>
</evidence>
<dbReference type="Gene3D" id="3.55.40.10">
    <property type="entry name" value="minor pseudopilin epsh domain"/>
    <property type="match status" value="1"/>
</dbReference>
<dbReference type="InterPro" id="IPR012902">
    <property type="entry name" value="N_methyl_site"/>
</dbReference>
<dbReference type="STRING" id="1034943.BN59_02709"/>
<name>A0A078L2Q3_9GAMM</name>
<dbReference type="InterPro" id="IPR045584">
    <property type="entry name" value="Pilin-like"/>
</dbReference>
<evidence type="ECO:0000256" key="1">
    <source>
        <dbReference type="ARBA" id="ARBA00004377"/>
    </source>
</evidence>
<dbReference type="RefSeq" id="WP_043874896.1">
    <property type="nucleotide sequence ID" value="NZ_CCVW01000003.1"/>
</dbReference>
<keyword evidence="3" id="KW-1003">Cell membrane</keyword>
<evidence type="ECO:0000256" key="11">
    <source>
        <dbReference type="SAM" id="Phobius"/>
    </source>
</evidence>
<evidence type="ECO:0000256" key="7">
    <source>
        <dbReference type="ARBA" id="ARBA00022989"/>
    </source>
</evidence>
<feature type="domain" description="General secretion pathway GspH" evidence="12">
    <location>
        <begin position="42"/>
        <end position="140"/>
    </location>
</feature>
<evidence type="ECO:0000256" key="8">
    <source>
        <dbReference type="ARBA" id="ARBA00023136"/>
    </source>
</evidence>
<reference evidence="13 14" key="1">
    <citation type="submission" date="2014-06" db="EMBL/GenBank/DDBJ databases">
        <authorList>
            <person name="Urmite Genomes Urmite Genomes"/>
        </authorList>
    </citation>
    <scope>NUCLEOTIDE SEQUENCE [LARGE SCALE GENOMIC DNA]</scope>
</reference>
<organism evidence="13 14">
    <name type="scientific">Legionella massiliensis</name>
    <dbReference type="NCBI Taxonomy" id="1034943"/>
    <lineage>
        <taxon>Bacteria</taxon>
        <taxon>Pseudomonadati</taxon>
        <taxon>Pseudomonadota</taxon>
        <taxon>Gammaproteobacteria</taxon>
        <taxon>Legionellales</taxon>
        <taxon>Legionellaceae</taxon>
        <taxon>Legionella</taxon>
    </lineage>
</organism>
<keyword evidence="4" id="KW-0488">Methylation</keyword>
<dbReference type="OrthoDB" id="5649665at2"/>
<keyword evidence="5" id="KW-0997">Cell inner membrane</keyword>
<dbReference type="NCBIfam" id="TIGR01708">
    <property type="entry name" value="typeII_sec_gspH"/>
    <property type="match status" value="1"/>
</dbReference>
<evidence type="ECO:0000313" key="14">
    <source>
        <dbReference type="Proteomes" id="UP000044071"/>
    </source>
</evidence>
<evidence type="ECO:0000256" key="4">
    <source>
        <dbReference type="ARBA" id="ARBA00022481"/>
    </source>
</evidence>
<dbReference type="Pfam" id="PF12019">
    <property type="entry name" value="GspH"/>
    <property type="match status" value="1"/>
</dbReference>
<dbReference type="GO" id="GO:0015627">
    <property type="term" value="C:type II protein secretion system complex"/>
    <property type="evidence" value="ECO:0007669"/>
    <property type="project" value="InterPro"/>
</dbReference>